<feature type="binding site" evidence="3">
    <location>
        <position position="335"/>
    </location>
    <ligand>
        <name>Zn(2+)</name>
        <dbReference type="ChEBI" id="CHEBI:29105"/>
        <label>2</label>
    </ligand>
</feature>
<dbReference type="EMBL" id="JAQIFT010000058">
    <property type="protein sequence ID" value="MDA3732944.1"/>
    <property type="molecule type" value="Genomic_DNA"/>
</dbReference>
<feature type="binding site" evidence="3">
    <location>
        <position position="291"/>
    </location>
    <ligand>
        <name>Zn(2+)</name>
        <dbReference type="ChEBI" id="CHEBI:29105"/>
        <label>2</label>
    </ligand>
</feature>
<organism evidence="6 7">
    <name type="scientific">Holtiella tumoricola</name>
    <dbReference type="NCBI Taxonomy" id="3018743"/>
    <lineage>
        <taxon>Bacteria</taxon>
        <taxon>Bacillati</taxon>
        <taxon>Bacillota</taxon>
        <taxon>Clostridia</taxon>
        <taxon>Lachnospirales</taxon>
        <taxon>Cellulosilyticaceae</taxon>
        <taxon>Holtiella</taxon>
    </lineage>
</organism>
<dbReference type="GO" id="GO:0004035">
    <property type="term" value="F:alkaline phosphatase activity"/>
    <property type="evidence" value="ECO:0007669"/>
    <property type="project" value="TreeGrafter"/>
</dbReference>
<dbReference type="PANTHER" id="PTHR11596">
    <property type="entry name" value="ALKALINE PHOSPHATASE"/>
    <property type="match status" value="1"/>
</dbReference>
<dbReference type="SMART" id="SM00098">
    <property type="entry name" value="alkPPc"/>
    <property type="match status" value="1"/>
</dbReference>
<feature type="binding site" evidence="3">
    <location>
        <position position="472"/>
    </location>
    <ligand>
        <name>Zn(2+)</name>
        <dbReference type="ChEBI" id="CHEBI:29105"/>
        <label>2</label>
    </ligand>
</feature>
<dbReference type="CDD" id="cd16012">
    <property type="entry name" value="ALP"/>
    <property type="match status" value="1"/>
</dbReference>
<dbReference type="GO" id="GO:0046872">
    <property type="term" value="F:metal ion binding"/>
    <property type="evidence" value="ECO:0007669"/>
    <property type="project" value="UniProtKB-KW"/>
</dbReference>
<evidence type="ECO:0000256" key="1">
    <source>
        <dbReference type="ARBA" id="ARBA00022553"/>
    </source>
</evidence>
<keyword evidence="1" id="KW-0597">Phosphoprotein</keyword>
<dbReference type="RefSeq" id="WP_271012900.1">
    <property type="nucleotide sequence ID" value="NZ_JAQIFT010000058.1"/>
</dbReference>
<keyword evidence="3" id="KW-0862">Zinc</keyword>
<dbReference type="Gene3D" id="3.40.720.10">
    <property type="entry name" value="Alkaline Phosphatase, subunit A"/>
    <property type="match status" value="2"/>
</dbReference>
<keyword evidence="3" id="KW-0479">Metal-binding</keyword>
<dbReference type="Proteomes" id="UP001169242">
    <property type="component" value="Unassembled WGS sequence"/>
</dbReference>
<feature type="binding site" evidence="3">
    <location>
        <position position="59"/>
    </location>
    <ligand>
        <name>Mg(2+)</name>
        <dbReference type="ChEBI" id="CHEBI:18420"/>
    </ligand>
</feature>
<feature type="binding site" evidence="3">
    <location>
        <position position="59"/>
    </location>
    <ligand>
        <name>Zn(2+)</name>
        <dbReference type="ChEBI" id="CHEBI:29105"/>
        <label>2</label>
    </ligand>
</feature>
<keyword evidence="3" id="KW-0460">Magnesium</keyword>
<comment type="caution">
    <text evidence="6">The sequence shown here is derived from an EMBL/GenBank/DDBJ whole genome shotgun (WGS) entry which is preliminary data.</text>
</comment>
<gene>
    <name evidence="6" type="ORF">PBV87_15820</name>
</gene>
<feature type="binding site" evidence="3">
    <location>
        <position position="334"/>
    </location>
    <ligand>
        <name>Zn(2+)</name>
        <dbReference type="ChEBI" id="CHEBI:29105"/>
        <label>2</label>
    </ligand>
</feature>
<feature type="chain" id="PRO_5041346108" evidence="5">
    <location>
        <begin position="30"/>
        <end position="509"/>
    </location>
</feature>
<keyword evidence="5" id="KW-0732">Signal</keyword>
<sequence>MKLNKKFVIALVGMAVLASSFVGVTQMQASPTPIVAAAAANTKKVEYKKPKYIFTFIGDGMSYVQLNAAQVYKGATEKGGINLGKLAVSSFPVVGSATTQDSTSFCPDSASTATAISSGVKTHSGVIGYNADKETKPESITEKLKEDGYKIGIVSSVSIDHATPAAFYAHEVSRSNMYNIAIQLAESDFDYFAGGSLAQPNGKNKDQQSAFEIIEENGYTIADTNEEIAALNNDSGKVYAISPKLQDSNAMSYALDSEKGDLELKDFVKKGIEVLDNEDGFFMMVEGGKIDWAGHANDARSNIGDVIALDEAIQVAIDFANKHPEETLILVTGDHETGGMSIGYSTTGYNTTFDMLENQTMSYVEFDKLIADYKATTDVASAKLEDLLPTIKENFGLMTSKDKDASKNPEFVLTDYEYSKLEKAFEETMKASADRSKDQEAGILYGGYEPLSVTLTHLLNNKAGIGWTSYSHTGVPVPVYAMGQGQELFSGAYDNTDIFNKLVTICGLE</sequence>
<accession>A0AA42DPL5</accession>
<feature type="active site" description="Phosphoserine intermediate" evidence="2">
    <location>
        <position position="109"/>
    </location>
</feature>
<evidence type="ECO:0000313" key="7">
    <source>
        <dbReference type="Proteomes" id="UP001169242"/>
    </source>
</evidence>
<dbReference type="AlphaFoldDB" id="A0AA42DPL5"/>
<evidence type="ECO:0000256" key="5">
    <source>
        <dbReference type="SAM" id="SignalP"/>
    </source>
</evidence>
<name>A0AA42DPL5_9FIRM</name>
<evidence type="ECO:0000313" key="6">
    <source>
        <dbReference type="EMBL" id="MDA3732944.1"/>
    </source>
</evidence>
<evidence type="ECO:0000256" key="2">
    <source>
        <dbReference type="PIRSR" id="PIRSR601952-1"/>
    </source>
</evidence>
<dbReference type="PRINTS" id="PR00113">
    <property type="entry name" value="ALKPHPHTASE"/>
</dbReference>
<feature type="binding site" evidence="3">
    <location>
        <position position="286"/>
    </location>
    <ligand>
        <name>Mg(2+)</name>
        <dbReference type="ChEBI" id="CHEBI:18420"/>
    </ligand>
</feature>
<feature type="signal peptide" evidence="5">
    <location>
        <begin position="1"/>
        <end position="29"/>
    </location>
</feature>
<comment type="cofactor">
    <cofactor evidence="3">
        <name>Zn(2+)</name>
        <dbReference type="ChEBI" id="CHEBI:29105"/>
    </cofactor>
    <text evidence="3">Binds 2 Zn(2+) ions.</text>
</comment>
<keyword evidence="7" id="KW-1185">Reference proteome</keyword>
<reference evidence="6" key="1">
    <citation type="journal article" date="2023" name="Int. J. Syst. Evol. Microbiol.">
        <title>&lt;i&gt;Holtiella tumoricola&lt;/i&gt; gen. nov. sp. nov., isolated from a human clinical sample.</title>
        <authorList>
            <person name="Allen-Vercoe E."/>
            <person name="Daigneault M.C."/>
            <person name="Vancuren S.J."/>
            <person name="Cochrane K."/>
            <person name="O'Neal L.L."/>
            <person name="Sankaranarayanan K."/>
            <person name="Lawson P.A."/>
        </authorList>
    </citation>
    <scope>NUCLEOTIDE SEQUENCE</scope>
    <source>
        <strain evidence="6">CC70A</strain>
    </source>
</reference>
<dbReference type="InterPro" id="IPR017850">
    <property type="entry name" value="Alkaline_phosphatase_core_sf"/>
</dbReference>
<proteinExistence type="inferred from homology"/>
<evidence type="ECO:0000256" key="3">
    <source>
        <dbReference type="PIRSR" id="PIRSR601952-2"/>
    </source>
</evidence>
<dbReference type="Pfam" id="PF00245">
    <property type="entry name" value="Alk_phosphatase"/>
    <property type="match status" value="2"/>
</dbReference>
<feature type="binding site" evidence="3">
    <location>
        <position position="161"/>
    </location>
    <ligand>
        <name>Mg(2+)</name>
        <dbReference type="ChEBI" id="CHEBI:18420"/>
    </ligand>
</feature>
<evidence type="ECO:0000256" key="4">
    <source>
        <dbReference type="RuleBase" id="RU003946"/>
    </source>
</evidence>
<dbReference type="SUPFAM" id="SSF53649">
    <property type="entry name" value="Alkaline phosphatase-like"/>
    <property type="match status" value="1"/>
</dbReference>
<dbReference type="PANTHER" id="PTHR11596:SF5">
    <property type="entry name" value="ALKALINE PHOSPHATASE"/>
    <property type="match status" value="1"/>
</dbReference>
<feature type="binding site" evidence="3">
    <location>
        <position position="163"/>
    </location>
    <ligand>
        <name>Mg(2+)</name>
        <dbReference type="ChEBI" id="CHEBI:18420"/>
    </ligand>
</feature>
<feature type="binding site" evidence="3">
    <location>
        <position position="295"/>
    </location>
    <ligand>
        <name>Zn(2+)</name>
        <dbReference type="ChEBI" id="CHEBI:29105"/>
        <label>2</label>
    </ligand>
</feature>
<dbReference type="InterPro" id="IPR001952">
    <property type="entry name" value="Alkaline_phosphatase"/>
</dbReference>
<protein>
    <submittedName>
        <fullName evidence="6">Alkaline phosphatase</fullName>
    </submittedName>
</protein>
<comment type="cofactor">
    <cofactor evidence="3">
        <name>Mg(2+)</name>
        <dbReference type="ChEBI" id="CHEBI:18420"/>
    </cofactor>
    <text evidence="3">Binds 1 Mg(2+) ion.</text>
</comment>
<comment type="similarity">
    <text evidence="4">Belongs to the alkaline phosphatase family.</text>
</comment>